<dbReference type="AlphaFoldDB" id="A0A4R2IPZ8"/>
<dbReference type="Proteomes" id="UP000295573">
    <property type="component" value="Unassembled WGS sequence"/>
</dbReference>
<organism evidence="4 5">
    <name type="scientific">Kribbella antiqua</name>
    <dbReference type="NCBI Taxonomy" id="2512217"/>
    <lineage>
        <taxon>Bacteria</taxon>
        <taxon>Bacillati</taxon>
        <taxon>Actinomycetota</taxon>
        <taxon>Actinomycetes</taxon>
        <taxon>Propionibacteriales</taxon>
        <taxon>Kribbellaceae</taxon>
        <taxon>Kribbella</taxon>
    </lineage>
</organism>
<feature type="transmembrane region" description="Helical" evidence="2">
    <location>
        <begin position="12"/>
        <end position="36"/>
    </location>
</feature>
<dbReference type="EMBL" id="SLWR01000007">
    <property type="protein sequence ID" value="TCO46068.1"/>
    <property type="molecule type" value="Genomic_DNA"/>
</dbReference>
<keyword evidence="5" id="KW-1185">Reference proteome</keyword>
<keyword evidence="2" id="KW-1133">Transmembrane helix</keyword>
<evidence type="ECO:0000256" key="2">
    <source>
        <dbReference type="SAM" id="Phobius"/>
    </source>
</evidence>
<feature type="domain" description="DUF8175" evidence="3">
    <location>
        <begin position="76"/>
        <end position="263"/>
    </location>
</feature>
<feature type="region of interest" description="Disordered" evidence="1">
    <location>
        <begin position="46"/>
        <end position="109"/>
    </location>
</feature>
<keyword evidence="2" id="KW-0472">Membrane</keyword>
<keyword evidence="2" id="KW-0812">Transmembrane</keyword>
<dbReference type="RefSeq" id="WP_132150918.1">
    <property type="nucleotide sequence ID" value="NZ_SLWR01000007.1"/>
</dbReference>
<proteinExistence type="predicted"/>
<dbReference type="OrthoDB" id="4428031at2"/>
<evidence type="ECO:0000313" key="5">
    <source>
        <dbReference type="Proteomes" id="UP000295573"/>
    </source>
</evidence>
<reference evidence="4 5" key="1">
    <citation type="journal article" date="2015" name="Stand. Genomic Sci.">
        <title>Genomic Encyclopedia of Bacterial and Archaeal Type Strains, Phase III: the genomes of soil and plant-associated and newly described type strains.</title>
        <authorList>
            <person name="Whitman W.B."/>
            <person name="Woyke T."/>
            <person name="Klenk H.P."/>
            <person name="Zhou Y."/>
            <person name="Lilburn T.G."/>
            <person name="Beck B.J."/>
            <person name="De Vos P."/>
            <person name="Vandamme P."/>
            <person name="Eisen J.A."/>
            <person name="Garrity G."/>
            <person name="Hugenholtz P."/>
            <person name="Kyrpides N.C."/>
        </authorList>
    </citation>
    <scope>NUCLEOTIDE SEQUENCE [LARGE SCALE GENOMIC DNA]</scope>
    <source>
        <strain evidence="4 5">VKM Ac-2541</strain>
    </source>
</reference>
<feature type="compositionally biased region" description="Low complexity" evidence="1">
    <location>
        <begin position="46"/>
        <end position="55"/>
    </location>
</feature>
<comment type="caution">
    <text evidence="4">The sequence shown here is derived from an EMBL/GenBank/DDBJ whole genome shotgun (WGS) entry which is preliminary data.</text>
</comment>
<name>A0A4R2IPZ8_9ACTN</name>
<evidence type="ECO:0000256" key="1">
    <source>
        <dbReference type="SAM" id="MobiDB-lite"/>
    </source>
</evidence>
<accession>A0A4R2IPZ8</accession>
<dbReference type="Pfam" id="PF26526">
    <property type="entry name" value="DUF8175"/>
    <property type="match status" value="1"/>
</dbReference>
<sequence>MSETEDQSPFGRGFIAACIVIAAVLLCGALLLITGLTTDPTAASASTASSAADGSGSVGGSVAGSGEPSDPAATPSSSGNPSAAGDGARSGGCALPDGDQAIPSKAPSVDGWDVSRRVVVPRSASYGPAKTDTDGFRRCFAHSPTGAVFAAYSAVAALADQRQAIPTVQKLMVPGPNTQALIRELTKEEPSTDSEASQLAGYRILDADQDRATIMLAVPVESAYMSLTLTLIWHANDWHLQPPPPGEPVGAPYSQHRNLNDFVAWSGV</sequence>
<protein>
    <recommendedName>
        <fullName evidence="3">DUF8175 domain-containing protein</fullName>
    </recommendedName>
</protein>
<evidence type="ECO:0000259" key="3">
    <source>
        <dbReference type="Pfam" id="PF26526"/>
    </source>
</evidence>
<gene>
    <name evidence="4" type="ORF">EV646_10789</name>
</gene>
<dbReference type="InterPro" id="IPR058488">
    <property type="entry name" value="DUF8175"/>
</dbReference>
<evidence type="ECO:0000313" key="4">
    <source>
        <dbReference type="EMBL" id="TCO46068.1"/>
    </source>
</evidence>